<dbReference type="Pfam" id="PF03478">
    <property type="entry name" value="Beta-prop_KIB1-4"/>
    <property type="match status" value="1"/>
</dbReference>
<dbReference type="SUPFAM" id="SSF63829">
    <property type="entry name" value="Calcium-dependent phosphotriesterase"/>
    <property type="match status" value="1"/>
</dbReference>
<dbReference type="PANTHER" id="PTHR44586:SF17">
    <property type="entry name" value="DUF295 DOMAIN-CONTAINING PROTEIN"/>
    <property type="match status" value="1"/>
</dbReference>
<dbReference type="CDD" id="cd09917">
    <property type="entry name" value="F-box_SF"/>
    <property type="match status" value="1"/>
</dbReference>
<keyword evidence="4" id="KW-1185">Reference proteome</keyword>
<dbReference type="EMBL" id="JAUUTY010000006">
    <property type="protein sequence ID" value="KAK1614063.1"/>
    <property type="molecule type" value="Genomic_DNA"/>
</dbReference>
<evidence type="ECO:0000256" key="1">
    <source>
        <dbReference type="SAM" id="MobiDB-lite"/>
    </source>
</evidence>
<protein>
    <recommendedName>
        <fullName evidence="2">KIB1-4 beta-propeller domain-containing protein</fullName>
    </recommendedName>
</protein>
<proteinExistence type="predicted"/>
<accession>A0AAD8R3B2</accession>
<feature type="domain" description="KIB1-4 beta-propeller" evidence="2">
    <location>
        <begin position="101"/>
        <end position="419"/>
    </location>
</feature>
<name>A0AAD8R3B2_LOLMU</name>
<feature type="compositionally biased region" description="Polar residues" evidence="1">
    <location>
        <begin position="1"/>
        <end position="17"/>
    </location>
</feature>
<comment type="caution">
    <text evidence="3">The sequence shown here is derived from an EMBL/GenBank/DDBJ whole genome shotgun (WGS) entry which is preliminary data.</text>
</comment>
<gene>
    <name evidence="3" type="ORF">QYE76_019580</name>
</gene>
<dbReference type="Proteomes" id="UP001231189">
    <property type="component" value="Unassembled WGS sequence"/>
</dbReference>
<feature type="region of interest" description="Disordered" evidence="1">
    <location>
        <begin position="1"/>
        <end position="22"/>
    </location>
</feature>
<evidence type="ECO:0000259" key="2">
    <source>
        <dbReference type="Pfam" id="PF03478"/>
    </source>
</evidence>
<dbReference type="PANTHER" id="PTHR44586">
    <property type="entry name" value="F-BOX DOMAIN CONTAINING PROTEIN, EXPRESSED"/>
    <property type="match status" value="1"/>
</dbReference>
<dbReference type="InterPro" id="IPR005174">
    <property type="entry name" value="KIB1-4_b-propeller"/>
</dbReference>
<organism evidence="3 4">
    <name type="scientific">Lolium multiflorum</name>
    <name type="common">Italian ryegrass</name>
    <name type="synonym">Lolium perenne subsp. multiflorum</name>
    <dbReference type="NCBI Taxonomy" id="4521"/>
    <lineage>
        <taxon>Eukaryota</taxon>
        <taxon>Viridiplantae</taxon>
        <taxon>Streptophyta</taxon>
        <taxon>Embryophyta</taxon>
        <taxon>Tracheophyta</taxon>
        <taxon>Spermatophyta</taxon>
        <taxon>Magnoliopsida</taxon>
        <taxon>Liliopsida</taxon>
        <taxon>Poales</taxon>
        <taxon>Poaceae</taxon>
        <taxon>BOP clade</taxon>
        <taxon>Pooideae</taxon>
        <taxon>Poodae</taxon>
        <taxon>Poeae</taxon>
        <taxon>Poeae Chloroplast Group 2 (Poeae type)</taxon>
        <taxon>Loliodinae</taxon>
        <taxon>Loliinae</taxon>
        <taxon>Lolium</taxon>
    </lineage>
</organism>
<evidence type="ECO:0000313" key="3">
    <source>
        <dbReference type="EMBL" id="KAK1614063.1"/>
    </source>
</evidence>
<dbReference type="SUPFAM" id="SSF81383">
    <property type="entry name" value="F-box domain"/>
    <property type="match status" value="1"/>
</dbReference>
<evidence type="ECO:0000313" key="4">
    <source>
        <dbReference type="Proteomes" id="UP001231189"/>
    </source>
</evidence>
<dbReference type="AlphaFoldDB" id="A0AAD8R3B2"/>
<dbReference type="InterPro" id="IPR036047">
    <property type="entry name" value="F-box-like_dom_sf"/>
</dbReference>
<sequence>MGALRSSSGDAMTATKNHAQHSRSDAVGGADWSILTEDLLLIIMAALDIPSLIRSGATCTSWHDAYSTFRALRRRSPKQAPCLLYACDEYGPNHAALYCPSTNTTFRVPFPHHGRGRFFSSNGWVFATDEVADPYLFNPVTGDQAMLPPVKTIPCIENFLDDNGNPSEEDIKWARDNAYWRVAISAAGDDAATCTVLVVHRSGQMLSFAKPGDERWTLLSRDLWLDDVHYNDRNGLFYGLCSDGSVYVFDLGETSPVVTMIMRRVTTLRDAAKYLVITPSGELCQVWRIWDAGEAHTQIKHSWIYENLPHFTSQGCIDFTGRDDPAGDLVTDEEENTTSKSWQKIAVSTGKLLIFKVDIERQKLVELRSIGEHALFLGYNSAVCLSTMDFPTFESNCAYLTDDCSEFGQIVRKDLGIWNFEKRSLQDLREEWPSLFPWLDESAPIWITPSLF</sequence>
<reference evidence="3" key="1">
    <citation type="submission" date="2023-07" db="EMBL/GenBank/DDBJ databases">
        <title>A chromosome-level genome assembly of Lolium multiflorum.</title>
        <authorList>
            <person name="Chen Y."/>
            <person name="Copetti D."/>
            <person name="Kolliker R."/>
            <person name="Studer B."/>
        </authorList>
    </citation>
    <scope>NUCLEOTIDE SEQUENCE</scope>
    <source>
        <strain evidence="3">02402/16</strain>
        <tissue evidence="3">Leaf</tissue>
    </source>
</reference>
<dbReference type="Gene3D" id="1.20.1280.50">
    <property type="match status" value="1"/>
</dbReference>